<dbReference type="InterPro" id="IPR010057">
    <property type="entry name" value="Transcription_activator_Rgg_C"/>
</dbReference>
<dbReference type="SUPFAM" id="SSF47413">
    <property type="entry name" value="lambda repressor-like DNA-binding domains"/>
    <property type="match status" value="1"/>
</dbReference>
<dbReference type="PANTHER" id="PTHR37038:SF12">
    <property type="entry name" value="TRANSCRIPTIONAL REGULATOR"/>
    <property type="match status" value="1"/>
</dbReference>
<accession>A0A380K8F0</accession>
<dbReference type="AlphaFoldDB" id="A0A380K8F0"/>
<dbReference type="InterPro" id="IPR010982">
    <property type="entry name" value="Lambda_DNA-bd_dom_sf"/>
</dbReference>
<dbReference type="InterPro" id="IPR053163">
    <property type="entry name" value="HTH-type_regulator_Rgg"/>
</dbReference>
<keyword evidence="3" id="KW-1185">Reference proteome</keyword>
<dbReference type="Pfam" id="PF21259">
    <property type="entry name" value="Rgg_C"/>
    <property type="match status" value="1"/>
</dbReference>
<evidence type="ECO:0000313" key="2">
    <source>
        <dbReference type="EMBL" id="SUN61191.1"/>
    </source>
</evidence>
<sequence>MENFGKIFRKFREARNLTLKDVSGSHLSISQLSRFENEETDLTITKFMKALDAINMPIDEFIYATNDFHRDDLNELLEKIRSFIANRDIDSMEALLVSYSETNNDNKEIFHKLNTILIKIRLQDLSHKVYIDKGDLEYLTNYLFSVEFWGCYELLLFTNTLDFLNHKTFMILSREMCRRSDFYKEIPNNRRLISIMLLNAYITCIERSELIDALYFEKQLNICSFTEIEIYERLVFQYAKNFYKYRKLNTKQSIIEMRKCIGVMKLVSSYHLALTFEEHLENILRK</sequence>
<dbReference type="EMBL" id="UHFN01000007">
    <property type="protein sequence ID" value="SUN61191.1"/>
    <property type="molecule type" value="Genomic_DNA"/>
</dbReference>
<dbReference type="Proteomes" id="UP000254924">
    <property type="component" value="Unassembled WGS sequence"/>
</dbReference>
<dbReference type="SMART" id="SM00530">
    <property type="entry name" value="HTH_XRE"/>
    <property type="match status" value="1"/>
</dbReference>
<evidence type="ECO:0000259" key="1">
    <source>
        <dbReference type="PROSITE" id="PS50943"/>
    </source>
</evidence>
<dbReference type="RefSeq" id="WP_115269283.1">
    <property type="nucleotide sequence ID" value="NZ_JBNPNB010000038.1"/>
</dbReference>
<dbReference type="PANTHER" id="PTHR37038">
    <property type="entry name" value="TRANSCRIPTIONAL REGULATOR-RELATED"/>
    <property type="match status" value="1"/>
</dbReference>
<dbReference type="NCBIfam" id="TIGR01716">
    <property type="entry name" value="RGG_Cterm"/>
    <property type="match status" value="1"/>
</dbReference>
<name>A0A380K8F0_9STRE</name>
<dbReference type="Gene3D" id="1.10.260.40">
    <property type="entry name" value="lambda repressor-like DNA-binding domains"/>
    <property type="match status" value="1"/>
</dbReference>
<proteinExistence type="predicted"/>
<dbReference type="OrthoDB" id="5769614at2"/>
<dbReference type="CDD" id="cd00093">
    <property type="entry name" value="HTH_XRE"/>
    <property type="match status" value="1"/>
</dbReference>
<dbReference type="GeneID" id="78356687"/>
<feature type="domain" description="HTH cro/C1-type" evidence="1">
    <location>
        <begin position="8"/>
        <end position="61"/>
    </location>
</feature>
<evidence type="ECO:0000313" key="3">
    <source>
        <dbReference type="Proteomes" id="UP000254924"/>
    </source>
</evidence>
<dbReference type="GO" id="GO:0003677">
    <property type="term" value="F:DNA binding"/>
    <property type="evidence" value="ECO:0007669"/>
    <property type="project" value="InterPro"/>
</dbReference>
<organism evidence="2 3">
    <name type="scientific">Streptococcus hyointestinalis</name>
    <dbReference type="NCBI Taxonomy" id="1337"/>
    <lineage>
        <taxon>Bacteria</taxon>
        <taxon>Bacillati</taxon>
        <taxon>Bacillota</taxon>
        <taxon>Bacilli</taxon>
        <taxon>Lactobacillales</taxon>
        <taxon>Streptococcaceae</taxon>
        <taxon>Streptococcus</taxon>
    </lineage>
</organism>
<gene>
    <name evidence="2" type="ORF">NCTC12224_01366</name>
</gene>
<dbReference type="Pfam" id="PF01381">
    <property type="entry name" value="HTH_3"/>
    <property type="match status" value="1"/>
</dbReference>
<protein>
    <submittedName>
        <fullName evidence="2">Transcriptional regulator</fullName>
    </submittedName>
</protein>
<reference evidence="2 3" key="1">
    <citation type="submission" date="2018-06" db="EMBL/GenBank/DDBJ databases">
        <authorList>
            <consortium name="Pathogen Informatics"/>
            <person name="Doyle S."/>
        </authorList>
    </citation>
    <scope>NUCLEOTIDE SEQUENCE [LARGE SCALE GENOMIC DNA]</scope>
    <source>
        <strain evidence="2 3">NCTC12224</strain>
    </source>
</reference>
<dbReference type="PROSITE" id="PS50943">
    <property type="entry name" value="HTH_CROC1"/>
    <property type="match status" value="1"/>
</dbReference>
<dbReference type="InterPro" id="IPR001387">
    <property type="entry name" value="Cro/C1-type_HTH"/>
</dbReference>